<evidence type="ECO:0000313" key="3">
    <source>
        <dbReference type="Proteomes" id="UP000199548"/>
    </source>
</evidence>
<protein>
    <recommendedName>
        <fullName evidence="4">Lysozyme inhibitor LprI N-terminal domain-containing protein</fullName>
    </recommendedName>
</protein>
<dbReference type="EMBL" id="FOQU01000002">
    <property type="protein sequence ID" value="SFI26046.1"/>
    <property type="molecule type" value="Genomic_DNA"/>
</dbReference>
<reference evidence="2 3" key="1">
    <citation type="submission" date="2016-10" db="EMBL/GenBank/DDBJ databases">
        <authorList>
            <person name="de Groot N.N."/>
        </authorList>
    </citation>
    <scope>NUCLEOTIDE SEQUENCE [LARGE SCALE GENOMIC DNA]</scope>
    <source>
        <strain evidence="2 3">LMG 23650</strain>
    </source>
</reference>
<sequence length="165" mass="18034">MRTKTLIDTTGQARLARHSLGAAVLLAALSAGSYATLAQAASFQCPKNASSSERLVCGDPTLSSLDDKLATVYQRAKDATPDRDALEADRVNQWQWRQHNCKDKTCVVNWYNRRIGELEADLNEGQQAQVVALKTSVAEQDLDPSARDAILKLKAADRATLHAQQ</sequence>
<dbReference type="InterPro" id="IPR052755">
    <property type="entry name" value="Lysozyme_Inhibitor_LprI"/>
</dbReference>
<name>A0A1I3GRM9_9BURK</name>
<dbReference type="Proteomes" id="UP000199548">
    <property type="component" value="Unassembled WGS sequence"/>
</dbReference>
<dbReference type="PANTHER" id="PTHR37549">
    <property type="entry name" value="LIPOPROTEIN LPRI"/>
    <property type="match status" value="1"/>
</dbReference>
<organism evidence="2 3">
    <name type="scientific">Paraburkholderia megapolitana</name>
    <dbReference type="NCBI Taxonomy" id="420953"/>
    <lineage>
        <taxon>Bacteria</taxon>
        <taxon>Pseudomonadati</taxon>
        <taxon>Pseudomonadota</taxon>
        <taxon>Betaproteobacteria</taxon>
        <taxon>Burkholderiales</taxon>
        <taxon>Burkholderiaceae</taxon>
        <taxon>Paraburkholderia</taxon>
    </lineage>
</organism>
<dbReference type="RefSeq" id="WP_091010416.1">
    <property type="nucleotide sequence ID" value="NZ_CP041745.1"/>
</dbReference>
<evidence type="ECO:0000256" key="1">
    <source>
        <dbReference type="SAM" id="SignalP"/>
    </source>
</evidence>
<dbReference type="AlphaFoldDB" id="A0A1I3GRM9"/>
<gene>
    <name evidence="2" type="ORF">SAMN05192543_102653</name>
</gene>
<keyword evidence="1" id="KW-0732">Signal</keyword>
<dbReference type="OrthoDB" id="5450120at2"/>
<accession>A0A1I3GRM9</accession>
<evidence type="ECO:0008006" key="4">
    <source>
        <dbReference type="Google" id="ProtNLM"/>
    </source>
</evidence>
<dbReference type="STRING" id="420953.SAMN05192543_102653"/>
<keyword evidence="3" id="KW-1185">Reference proteome</keyword>
<evidence type="ECO:0000313" key="2">
    <source>
        <dbReference type="EMBL" id="SFI26046.1"/>
    </source>
</evidence>
<dbReference type="GO" id="GO:0005576">
    <property type="term" value="C:extracellular region"/>
    <property type="evidence" value="ECO:0007669"/>
    <property type="project" value="TreeGrafter"/>
</dbReference>
<dbReference type="PANTHER" id="PTHR37549:SF1">
    <property type="entry name" value="LIPOPROTEIN LPRI"/>
    <property type="match status" value="1"/>
</dbReference>
<feature type="signal peptide" evidence="1">
    <location>
        <begin position="1"/>
        <end position="40"/>
    </location>
</feature>
<feature type="chain" id="PRO_5011693189" description="Lysozyme inhibitor LprI N-terminal domain-containing protein" evidence="1">
    <location>
        <begin position="41"/>
        <end position="165"/>
    </location>
</feature>
<proteinExistence type="predicted"/>